<dbReference type="Proteomes" id="UP001183585">
    <property type="component" value="Unassembled WGS sequence"/>
</dbReference>
<feature type="region of interest" description="Disordered" evidence="1">
    <location>
        <begin position="268"/>
        <end position="296"/>
    </location>
</feature>
<evidence type="ECO:0008006" key="4">
    <source>
        <dbReference type="Google" id="ProtNLM"/>
    </source>
</evidence>
<organism evidence="2 3">
    <name type="scientific">Promicromonospora iranensis</name>
    <dbReference type="NCBI Taxonomy" id="1105144"/>
    <lineage>
        <taxon>Bacteria</taxon>
        <taxon>Bacillati</taxon>
        <taxon>Actinomycetota</taxon>
        <taxon>Actinomycetes</taxon>
        <taxon>Micrococcales</taxon>
        <taxon>Promicromonosporaceae</taxon>
        <taxon>Promicromonospora</taxon>
    </lineage>
</organism>
<feature type="region of interest" description="Disordered" evidence="1">
    <location>
        <begin position="141"/>
        <end position="190"/>
    </location>
</feature>
<sequence>MSPERASSATPDIAQISGILGVRKTELLAAMEGVDICEPLSVRSASAWARDPGSAPTWVRGAQAVAAERHSRKRRGTLHASNEPFRTALVAKELTVEAARLPAPPRSVLTPEQRRLAALGVHAPGLSLALQPPVQVVSTRNWDRDGEPRENPAVLRSRPIAGASTAADPRGQTARRKSRPTMHQSGARRRCPDCRRKIGVVDYPQRIADHHVKGTGRGCAGSGVLVTDLPAEPAPTPYVPWSARNQLARSDLYQAEVRALVHTGDVTDAARDDAPDASQVSVNSVPGGLPTLGRRR</sequence>
<feature type="compositionally biased region" description="Basic and acidic residues" evidence="1">
    <location>
        <begin position="141"/>
        <end position="150"/>
    </location>
</feature>
<comment type="caution">
    <text evidence="2">The sequence shown here is derived from an EMBL/GenBank/DDBJ whole genome shotgun (WGS) entry which is preliminary data.</text>
</comment>
<evidence type="ECO:0000256" key="1">
    <source>
        <dbReference type="SAM" id="MobiDB-lite"/>
    </source>
</evidence>
<keyword evidence="3" id="KW-1185">Reference proteome</keyword>
<protein>
    <recommendedName>
        <fullName evidence="4">ROS/MUCR transcriptional regulator protein</fullName>
    </recommendedName>
</protein>
<dbReference type="EMBL" id="JAVDYE010000001">
    <property type="protein sequence ID" value="MDR7384412.1"/>
    <property type="molecule type" value="Genomic_DNA"/>
</dbReference>
<evidence type="ECO:0000313" key="3">
    <source>
        <dbReference type="Proteomes" id="UP001183585"/>
    </source>
</evidence>
<name>A0ABU2CSU4_9MICO</name>
<reference evidence="2 3" key="1">
    <citation type="submission" date="2023-07" db="EMBL/GenBank/DDBJ databases">
        <title>Sequencing the genomes of 1000 actinobacteria strains.</title>
        <authorList>
            <person name="Klenk H.-P."/>
        </authorList>
    </citation>
    <scope>NUCLEOTIDE SEQUENCE [LARGE SCALE GENOMIC DNA]</scope>
    <source>
        <strain evidence="2 3">DSM 45554</strain>
    </source>
</reference>
<accession>A0ABU2CSU4</accession>
<proteinExistence type="predicted"/>
<gene>
    <name evidence="2" type="ORF">J2S48_003927</name>
</gene>
<evidence type="ECO:0000313" key="2">
    <source>
        <dbReference type="EMBL" id="MDR7384412.1"/>
    </source>
</evidence>